<dbReference type="EMBL" id="JAPWTK010000221">
    <property type="protein sequence ID" value="KAJ8945301.1"/>
    <property type="molecule type" value="Genomic_DNA"/>
</dbReference>
<evidence type="ECO:0000313" key="2">
    <source>
        <dbReference type="Proteomes" id="UP001162162"/>
    </source>
</evidence>
<comment type="caution">
    <text evidence="1">The sequence shown here is derived from an EMBL/GenBank/DDBJ whole genome shotgun (WGS) entry which is preliminary data.</text>
</comment>
<organism evidence="1 2">
    <name type="scientific">Aromia moschata</name>
    <dbReference type="NCBI Taxonomy" id="1265417"/>
    <lineage>
        <taxon>Eukaryota</taxon>
        <taxon>Metazoa</taxon>
        <taxon>Ecdysozoa</taxon>
        <taxon>Arthropoda</taxon>
        <taxon>Hexapoda</taxon>
        <taxon>Insecta</taxon>
        <taxon>Pterygota</taxon>
        <taxon>Neoptera</taxon>
        <taxon>Endopterygota</taxon>
        <taxon>Coleoptera</taxon>
        <taxon>Polyphaga</taxon>
        <taxon>Cucujiformia</taxon>
        <taxon>Chrysomeloidea</taxon>
        <taxon>Cerambycidae</taxon>
        <taxon>Cerambycinae</taxon>
        <taxon>Callichromatini</taxon>
        <taxon>Aromia</taxon>
    </lineage>
</organism>
<dbReference type="Proteomes" id="UP001162162">
    <property type="component" value="Unassembled WGS sequence"/>
</dbReference>
<gene>
    <name evidence="1" type="ORF">NQ318_002758</name>
</gene>
<keyword evidence="2" id="KW-1185">Reference proteome</keyword>
<protein>
    <recommendedName>
        <fullName evidence="3">Reverse transcriptase domain-containing protein</fullName>
    </recommendedName>
</protein>
<dbReference type="PANTHER" id="PTHR33332">
    <property type="entry name" value="REVERSE TRANSCRIPTASE DOMAIN-CONTAINING PROTEIN"/>
    <property type="match status" value="1"/>
</dbReference>
<accession>A0AAV8Y3W1</accession>
<reference evidence="1" key="1">
    <citation type="journal article" date="2023" name="Insect Mol. Biol.">
        <title>Genome sequencing provides insights into the evolution of gene families encoding plant cell wall-degrading enzymes in longhorned beetles.</title>
        <authorList>
            <person name="Shin N.R."/>
            <person name="Okamura Y."/>
            <person name="Kirsch R."/>
            <person name="Pauchet Y."/>
        </authorList>
    </citation>
    <scope>NUCLEOTIDE SEQUENCE</scope>
    <source>
        <strain evidence="1">AMC_N1</strain>
    </source>
</reference>
<evidence type="ECO:0000313" key="1">
    <source>
        <dbReference type="EMBL" id="KAJ8945301.1"/>
    </source>
</evidence>
<dbReference type="AlphaFoldDB" id="A0AAV8Y3W1"/>
<name>A0AAV8Y3W1_9CUCU</name>
<sequence length="181" mass="21375">MNIELNKIDNYLNANCLKLNVDKTNAMIITNKYKYNNINLNNINLRIQNSILEIVNEIKYLGVFLDSTLNFKRHLLISDNLSLTANITVYKSIIQPHFDYCSSIVYLMDKNCKDQLQKLQNRAMRIILKCNRHTPIHLMLDALQWMPISLPLKYLTMIFIFKILNNLLPSYFNTKIRNQYT</sequence>
<evidence type="ECO:0008006" key="3">
    <source>
        <dbReference type="Google" id="ProtNLM"/>
    </source>
</evidence>
<proteinExistence type="predicted"/>